<dbReference type="Pfam" id="PF23550">
    <property type="entry name" value="zf_Tbcl_Rhp7"/>
    <property type="match status" value="1"/>
</dbReference>
<dbReference type="InParanoid" id="J4HX10"/>
<dbReference type="InterPro" id="IPR032675">
    <property type="entry name" value="LRR_dom_sf"/>
</dbReference>
<feature type="compositionally biased region" description="Basic and acidic residues" evidence="1">
    <location>
        <begin position="168"/>
        <end position="183"/>
    </location>
</feature>
<dbReference type="GeneID" id="24097933"/>
<dbReference type="HOGENOM" id="CLU_006598_2_0_1"/>
<name>J4HX10_9APHY</name>
<dbReference type="Proteomes" id="UP000006352">
    <property type="component" value="Unassembled WGS sequence"/>
</dbReference>
<dbReference type="RefSeq" id="XP_012182305.1">
    <property type="nucleotide sequence ID" value="XM_012326915.1"/>
</dbReference>
<dbReference type="PANTHER" id="PTHR13318">
    <property type="entry name" value="PARTNER OF PAIRED, ISOFORM B-RELATED"/>
    <property type="match status" value="1"/>
</dbReference>
<evidence type="ECO:0000313" key="3">
    <source>
        <dbReference type="EMBL" id="CCM03022.1"/>
    </source>
</evidence>
<dbReference type="OrthoDB" id="421226at2759"/>
<proteinExistence type="predicted"/>
<feature type="region of interest" description="Disordered" evidence="1">
    <location>
        <begin position="24"/>
        <end position="211"/>
    </location>
</feature>
<dbReference type="AlphaFoldDB" id="J4HX10"/>
<dbReference type="Gene3D" id="3.80.10.10">
    <property type="entry name" value="Ribonuclease Inhibitor"/>
    <property type="match status" value="2"/>
</dbReference>
<protein>
    <recommendedName>
        <fullName evidence="2">DNA repair protein rhp7 treble clef domain-containing protein</fullName>
    </recommendedName>
</protein>
<dbReference type="FunCoup" id="J4HX10">
    <property type="interactions" value="167"/>
</dbReference>
<evidence type="ECO:0000259" key="2">
    <source>
        <dbReference type="Pfam" id="PF23550"/>
    </source>
</evidence>
<organism evidence="3 4">
    <name type="scientific">Fibroporia radiculosa</name>
    <dbReference type="NCBI Taxonomy" id="599839"/>
    <lineage>
        <taxon>Eukaryota</taxon>
        <taxon>Fungi</taxon>
        <taxon>Dikarya</taxon>
        <taxon>Basidiomycota</taxon>
        <taxon>Agaricomycotina</taxon>
        <taxon>Agaricomycetes</taxon>
        <taxon>Polyporales</taxon>
        <taxon>Fibroporiaceae</taxon>
        <taxon>Fibroporia</taxon>
    </lineage>
</organism>
<dbReference type="InterPro" id="IPR056451">
    <property type="entry name" value="Znf_Tbcl_Rhp7"/>
</dbReference>
<reference evidence="3 4" key="1">
    <citation type="journal article" date="2012" name="Appl. Environ. Microbiol.">
        <title>Short-read sequencing for genomic analysis of the brown rot fungus Fibroporia radiculosa.</title>
        <authorList>
            <person name="Tang J.D."/>
            <person name="Perkins A.D."/>
            <person name="Sonstegard T.S."/>
            <person name="Schroeder S.G."/>
            <person name="Burgess S.C."/>
            <person name="Diehl S.V."/>
        </authorList>
    </citation>
    <scope>NUCLEOTIDE SEQUENCE [LARGE SCALE GENOMIC DNA]</scope>
    <source>
        <strain evidence="3 4">TFFH 294</strain>
    </source>
</reference>
<accession>J4HX10</accession>
<feature type="compositionally biased region" description="Low complexity" evidence="1">
    <location>
        <begin position="96"/>
        <end position="114"/>
    </location>
</feature>
<evidence type="ECO:0000313" key="4">
    <source>
        <dbReference type="Proteomes" id="UP000006352"/>
    </source>
</evidence>
<dbReference type="GO" id="GO:0031146">
    <property type="term" value="P:SCF-dependent proteasomal ubiquitin-dependent protein catabolic process"/>
    <property type="evidence" value="ECO:0007669"/>
    <property type="project" value="TreeGrafter"/>
</dbReference>
<dbReference type="SUPFAM" id="SSF52047">
    <property type="entry name" value="RNI-like"/>
    <property type="match status" value="1"/>
</dbReference>
<keyword evidence="4" id="KW-1185">Reference proteome</keyword>
<feature type="domain" description="DNA repair protein rhp7 treble clef" evidence="2">
    <location>
        <begin position="218"/>
        <end position="256"/>
    </location>
</feature>
<dbReference type="STRING" id="599839.J4HX10"/>
<dbReference type="GO" id="GO:0019005">
    <property type="term" value="C:SCF ubiquitin ligase complex"/>
    <property type="evidence" value="ECO:0007669"/>
    <property type="project" value="TreeGrafter"/>
</dbReference>
<sequence>MLRAEYYREGSSIVLSTWLVAKEETRNGKPPPAKRGHAGHSQSATILRPGSDDHTAASLSQQTLNRDSSRNIIMSRRNNVRGPTSALTEFLRESGITPTTIARRTRTQQQDAQQNDVAGPSNAVQTEDANEPVGEQADEASEEKGFDSDNLDEEDVKEPPSKKRKMSKAAEAKTKAKAKELAKKKAKKGDDEDDEDSDRDPYTALSKMWKGDLPKPPVGNFEECAKCHKQFTVTKYTIAASPPPGWLCHLCIKASGTDPFKKPTVPRKRKTPADKRVVISFEEKRFPSLASLCIELISEHINDVEALGDIGKINLDEIAKAISKNRSLTPQNVPLFYDVQNTELTLYDATNLPPPAFCTLASLNPNLTNLRLDLCGRLDDSVMKTWSSALPNLKRLELLGPFLVRAPAWRDFFRAHPKLEGFLIIQSPRFDLECMQVLVESCPGLNELRLKEIGKMEDTFLEPIKTLAGKLASLEISYPGNKEELSEKALIDLISMVGGSLTHLDLSGNVDVGDALLFKGLKPHLRQLSSLVLSDTPEITDAGVTEFFETWDAAAAKEGRQPNPPLTIVDFSRNHLLAGDALRALLEHSGSTLTHLNINGWKTVSQEALASIAGHAPHITKLDIGFCCEVDDWVIKSLMEQCNRLQEIKVWGCQRLTDSCPRKVRRKPLSHVDGSGTRLIDRYDFGYIYSHFALSFDSVLLYFPLSILTTDLKPVRVQIEERLAATQMLHTKMQREPFDSASVRDPPKFISYGMVNMCISSLLDAPLDTGKRRIEAEQVKKVETIGSILKLSGDRDPEEKRLLFGATDKARKRPVYSFLAARLGLLRRADVCRNHTATTNVKSLRGHHARMGVNLTRWTVSAHPEIEI</sequence>
<evidence type="ECO:0000256" key="1">
    <source>
        <dbReference type="SAM" id="MobiDB-lite"/>
    </source>
</evidence>
<dbReference type="EMBL" id="HE797097">
    <property type="protein sequence ID" value="CCM03022.1"/>
    <property type="molecule type" value="Genomic_DNA"/>
</dbReference>
<gene>
    <name evidence="3" type="ORF">FIBRA_05139</name>
</gene>
<feature type="compositionally biased region" description="Polar residues" evidence="1">
    <location>
        <begin position="57"/>
        <end position="72"/>
    </location>
</feature>